<evidence type="ECO:0000313" key="1">
    <source>
        <dbReference type="EMBL" id="CAA9543041.1"/>
    </source>
</evidence>
<name>A0A6J4U7E1_9BACT</name>
<dbReference type="EMBL" id="CADCWK010000017">
    <property type="protein sequence ID" value="CAA9543041.1"/>
    <property type="molecule type" value="Genomic_DNA"/>
</dbReference>
<proteinExistence type="predicted"/>
<gene>
    <name evidence="1" type="ORF">AVDCRST_MAG33-203</name>
</gene>
<organism evidence="1">
    <name type="scientific">uncultured Thermomicrobiales bacterium</name>
    <dbReference type="NCBI Taxonomy" id="1645740"/>
    <lineage>
        <taxon>Bacteria</taxon>
        <taxon>Pseudomonadati</taxon>
        <taxon>Thermomicrobiota</taxon>
        <taxon>Thermomicrobia</taxon>
        <taxon>Thermomicrobiales</taxon>
        <taxon>environmental samples</taxon>
    </lineage>
</organism>
<reference evidence="1" key="1">
    <citation type="submission" date="2020-02" db="EMBL/GenBank/DDBJ databases">
        <authorList>
            <person name="Meier V. D."/>
        </authorList>
    </citation>
    <scope>NUCLEOTIDE SEQUENCE</scope>
    <source>
        <strain evidence="1">AVDCRST_MAG33</strain>
    </source>
</reference>
<accession>A0A6J4U7E1</accession>
<protein>
    <submittedName>
        <fullName evidence="1">Uncharacterized protein</fullName>
    </submittedName>
</protein>
<dbReference type="AlphaFoldDB" id="A0A6J4U7E1"/>
<sequence length="41" mass="4482">MAMSRPVMEVSRRDGCQVHRERARSLITVDRAGTGVPLVGS</sequence>